<proteinExistence type="predicted"/>
<dbReference type="PANTHER" id="PTHR24198">
    <property type="entry name" value="ANKYRIN REPEAT AND PROTEIN KINASE DOMAIN-CONTAINING PROTEIN"/>
    <property type="match status" value="1"/>
</dbReference>
<feature type="compositionally biased region" description="Polar residues" evidence="4">
    <location>
        <begin position="324"/>
        <end position="344"/>
    </location>
</feature>
<name>A0A1Q8S5K0_9PEZI</name>
<dbReference type="Pfam" id="PF12796">
    <property type="entry name" value="Ank_2"/>
    <property type="match status" value="1"/>
</dbReference>
<feature type="repeat" description="ANK" evidence="3">
    <location>
        <begin position="126"/>
        <end position="158"/>
    </location>
</feature>
<dbReference type="PANTHER" id="PTHR24198:SF165">
    <property type="entry name" value="ANKYRIN REPEAT-CONTAINING PROTEIN-RELATED"/>
    <property type="match status" value="1"/>
</dbReference>
<keyword evidence="2 3" id="KW-0040">ANK repeat</keyword>
<keyword evidence="1" id="KW-0677">Repeat</keyword>
<feature type="repeat" description="ANK" evidence="3">
    <location>
        <begin position="196"/>
        <end position="228"/>
    </location>
</feature>
<keyword evidence="6" id="KW-1185">Reference proteome</keyword>
<protein>
    <submittedName>
        <fullName evidence="5">Ankyrin-1-like protein 2</fullName>
    </submittedName>
</protein>
<feature type="region of interest" description="Disordered" evidence="4">
    <location>
        <begin position="322"/>
        <end position="363"/>
    </location>
</feature>
<dbReference type="PROSITE" id="PS50088">
    <property type="entry name" value="ANK_REPEAT"/>
    <property type="match status" value="3"/>
</dbReference>
<evidence type="ECO:0000256" key="3">
    <source>
        <dbReference type="PROSITE-ProRule" id="PRU00023"/>
    </source>
</evidence>
<dbReference type="InterPro" id="IPR002110">
    <property type="entry name" value="Ankyrin_rpt"/>
</dbReference>
<gene>
    <name evidence="5" type="ORF">CCHL11_02299</name>
</gene>
<dbReference type="PROSITE" id="PS50297">
    <property type="entry name" value="ANK_REP_REGION"/>
    <property type="match status" value="3"/>
</dbReference>
<dbReference type="SUPFAM" id="SSF48403">
    <property type="entry name" value="Ankyrin repeat"/>
    <property type="match status" value="1"/>
</dbReference>
<dbReference type="SMART" id="SM00248">
    <property type="entry name" value="ANK"/>
    <property type="match status" value="4"/>
</dbReference>
<dbReference type="OrthoDB" id="539213at2759"/>
<evidence type="ECO:0000256" key="1">
    <source>
        <dbReference type="ARBA" id="ARBA00022737"/>
    </source>
</evidence>
<dbReference type="InterPro" id="IPR036770">
    <property type="entry name" value="Ankyrin_rpt-contain_sf"/>
</dbReference>
<dbReference type="AlphaFoldDB" id="A0A1Q8S5K0"/>
<sequence length="408" mass="45320">MGESDADERHYGFHGVFVLEGAANVIDDDWKIFSDFLLGIMDDIGREDFVEGLRMAFGVGKEAIAFTKLLLHHGNLELVKFLYESGAPITPSVLSWCILHKCEEISSWLLSFDFDFASSENAPNPTRRAPIQAAAEVGDIDLLERLLQRGADVNTPAHTHIGATALQLAAIQGFFGLVQKLLGLGADPNAPGAETLGRTALEGAAERGRLDTVQLLLNAGVETEGNGRRQYVRAIAFANEQGHFAVAKLLKLHRPWTEQDQTIMDDEDLLNEDQTPEAIAQRESYFYDTEEDFEEDFEEDLEEEFDEEFEEDFEGEFYAEVSEENTPNDGRQPPTTSPSNVSQELEQEVSECDKPVSADGLNDLLPSSIFDAIQGYGEHGEASMSNPGDEIWAEAFENLVSEFPWTTW</sequence>
<accession>A0A1Q8S5K0</accession>
<dbReference type="Proteomes" id="UP000186583">
    <property type="component" value="Unassembled WGS sequence"/>
</dbReference>
<dbReference type="STRING" id="708187.A0A1Q8S5K0"/>
<dbReference type="Gene3D" id="1.25.40.20">
    <property type="entry name" value="Ankyrin repeat-containing domain"/>
    <property type="match status" value="1"/>
</dbReference>
<evidence type="ECO:0000313" key="6">
    <source>
        <dbReference type="Proteomes" id="UP000186583"/>
    </source>
</evidence>
<dbReference type="EMBL" id="MPGH01000014">
    <property type="protein sequence ID" value="OLN96709.1"/>
    <property type="molecule type" value="Genomic_DNA"/>
</dbReference>
<evidence type="ECO:0000256" key="2">
    <source>
        <dbReference type="ARBA" id="ARBA00023043"/>
    </source>
</evidence>
<organism evidence="5 6">
    <name type="scientific">Colletotrichum chlorophyti</name>
    <dbReference type="NCBI Taxonomy" id="708187"/>
    <lineage>
        <taxon>Eukaryota</taxon>
        <taxon>Fungi</taxon>
        <taxon>Dikarya</taxon>
        <taxon>Ascomycota</taxon>
        <taxon>Pezizomycotina</taxon>
        <taxon>Sordariomycetes</taxon>
        <taxon>Hypocreomycetidae</taxon>
        <taxon>Glomerellales</taxon>
        <taxon>Glomerellaceae</taxon>
        <taxon>Colletotrichum</taxon>
    </lineage>
</organism>
<reference evidence="5 6" key="1">
    <citation type="submission" date="2016-11" db="EMBL/GenBank/DDBJ databases">
        <title>Draft Genome Assembly of Colletotrichum chlorophyti a pathogen of herbaceous plants.</title>
        <authorList>
            <person name="Gan P."/>
            <person name="Narusaka M."/>
            <person name="Tsushima A."/>
            <person name="Narusaka Y."/>
            <person name="Takano Y."/>
            <person name="Shirasu K."/>
        </authorList>
    </citation>
    <scope>NUCLEOTIDE SEQUENCE [LARGE SCALE GENOMIC DNA]</scope>
    <source>
        <strain evidence="5 6">NTL11</strain>
    </source>
</reference>
<feature type="repeat" description="ANK" evidence="3">
    <location>
        <begin position="161"/>
        <end position="193"/>
    </location>
</feature>
<evidence type="ECO:0000256" key="4">
    <source>
        <dbReference type="SAM" id="MobiDB-lite"/>
    </source>
</evidence>
<comment type="caution">
    <text evidence="5">The sequence shown here is derived from an EMBL/GenBank/DDBJ whole genome shotgun (WGS) entry which is preliminary data.</text>
</comment>
<evidence type="ECO:0000313" key="5">
    <source>
        <dbReference type="EMBL" id="OLN96709.1"/>
    </source>
</evidence>